<keyword evidence="4" id="KW-1185">Reference proteome</keyword>
<keyword evidence="1" id="KW-0812">Transmembrane</keyword>
<dbReference type="AlphaFoldDB" id="A0A1V6U265"/>
<dbReference type="EMBL" id="MLQL01000001">
    <property type="protein sequence ID" value="OQE32581.1"/>
    <property type="molecule type" value="Genomic_DNA"/>
</dbReference>
<gene>
    <name evidence="3" type="ORF">PENFLA_c001G03982</name>
</gene>
<dbReference type="Proteomes" id="UP000191342">
    <property type="component" value="Unassembled WGS sequence"/>
</dbReference>
<feature type="transmembrane region" description="Helical" evidence="1">
    <location>
        <begin position="294"/>
        <end position="313"/>
    </location>
</feature>
<feature type="signal peptide" evidence="2">
    <location>
        <begin position="1"/>
        <end position="15"/>
    </location>
</feature>
<organism evidence="3 4">
    <name type="scientific">Penicillium flavigenum</name>
    <dbReference type="NCBI Taxonomy" id="254877"/>
    <lineage>
        <taxon>Eukaryota</taxon>
        <taxon>Fungi</taxon>
        <taxon>Dikarya</taxon>
        <taxon>Ascomycota</taxon>
        <taxon>Pezizomycotina</taxon>
        <taxon>Eurotiomycetes</taxon>
        <taxon>Eurotiomycetidae</taxon>
        <taxon>Eurotiales</taxon>
        <taxon>Aspergillaceae</taxon>
        <taxon>Penicillium</taxon>
    </lineage>
</organism>
<dbReference type="OrthoDB" id="3009728at2759"/>
<evidence type="ECO:0000256" key="1">
    <source>
        <dbReference type="SAM" id="Phobius"/>
    </source>
</evidence>
<feature type="transmembrane region" description="Helical" evidence="1">
    <location>
        <begin position="147"/>
        <end position="168"/>
    </location>
</feature>
<keyword evidence="2" id="KW-0732">Signal</keyword>
<evidence type="ECO:0000313" key="4">
    <source>
        <dbReference type="Proteomes" id="UP000191342"/>
    </source>
</evidence>
<evidence type="ECO:0000256" key="2">
    <source>
        <dbReference type="SAM" id="SignalP"/>
    </source>
</evidence>
<keyword evidence="1" id="KW-0472">Membrane</keyword>
<sequence length="344" mass="38215">MLSLVVLCCVPTAFAKNTRFLNFFPLYRNYLIEIRDGPCAAEFALKQAGAEVCRSLFNCMLDNTSEAIKGDMGSGIVALGLTPTILTFLGSGTAETSLLARRRPLLALLIASGSPAVNPLPTFVYPNPIEELKSRDNHLAIMHFSPIQAALVSIVEYILVMAAIANVYTAAFYTGSWTINTISCGDVWYPTFWAVSTLFIHIFGSWCLALRVNTPEKNKAVGTWGGKGVWRWIRYEIMPCITHDKMELIWKPEGYLFIVISWWTSLLTVVHLLWGTIALSSIQFIGYVDSIQIIARFMASAVICRAILMFELAGMRNALTKESTREEYSLVRVAPATLPSNHNV</sequence>
<accession>A0A1V6U265</accession>
<feature type="transmembrane region" description="Helical" evidence="1">
    <location>
        <begin position="188"/>
        <end position="209"/>
    </location>
</feature>
<proteinExistence type="predicted"/>
<reference evidence="4" key="1">
    <citation type="journal article" date="2017" name="Nat. Microbiol.">
        <title>Global analysis of biosynthetic gene clusters reveals vast potential of secondary metabolite production in Penicillium species.</title>
        <authorList>
            <person name="Nielsen J.C."/>
            <person name="Grijseels S."/>
            <person name="Prigent S."/>
            <person name="Ji B."/>
            <person name="Dainat J."/>
            <person name="Nielsen K.F."/>
            <person name="Frisvad J.C."/>
            <person name="Workman M."/>
            <person name="Nielsen J."/>
        </authorList>
    </citation>
    <scope>NUCLEOTIDE SEQUENCE [LARGE SCALE GENOMIC DNA]</scope>
    <source>
        <strain evidence="4">IBT 14082</strain>
    </source>
</reference>
<feature type="chain" id="PRO_5013206795" evidence="2">
    <location>
        <begin position="16"/>
        <end position="344"/>
    </location>
</feature>
<name>A0A1V6U265_9EURO</name>
<feature type="transmembrane region" description="Helical" evidence="1">
    <location>
        <begin position="255"/>
        <end position="274"/>
    </location>
</feature>
<keyword evidence="1" id="KW-1133">Transmembrane helix</keyword>
<evidence type="ECO:0000313" key="3">
    <source>
        <dbReference type="EMBL" id="OQE32581.1"/>
    </source>
</evidence>
<protein>
    <submittedName>
        <fullName evidence="3">Uncharacterized protein</fullName>
    </submittedName>
</protein>
<comment type="caution">
    <text evidence="3">The sequence shown here is derived from an EMBL/GenBank/DDBJ whole genome shotgun (WGS) entry which is preliminary data.</text>
</comment>